<keyword evidence="2" id="KW-0732">Signal</keyword>
<protein>
    <submittedName>
        <fullName evidence="4">DUF148 domain-containing protein</fullName>
    </submittedName>
</protein>
<feature type="chain" id="PRO_5009315204" evidence="2">
    <location>
        <begin position="19"/>
        <end position="202"/>
    </location>
</feature>
<evidence type="ECO:0000313" key="4">
    <source>
        <dbReference type="WBParaSite" id="L893_g9945.t1"/>
    </source>
</evidence>
<feature type="region of interest" description="Disordered" evidence="1">
    <location>
        <begin position="33"/>
        <end position="52"/>
    </location>
</feature>
<evidence type="ECO:0000313" key="3">
    <source>
        <dbReference type="Proteomes" id="UP000095287"/>
    </source>
</evidence>
<dbReference type="Proteomes" id="UP000095287">
    <property type="component" value="Unplaced"/>
</dbReference>
<feature type="signal peptide" evidence="2">
    <location>
        <begin position="1"/>
        <end position="18"/>
    </location>
</feature>
<name>A0A1I8AX04_9BILA</name>
<dbReference type="WBParaSite" id="L893_g9945.t1">
    <property type="protein sequence ID" value="L893_g9945.t1"/>
    <property type="gene ID" value="L893_g9945"/>
</dbReference>
<feature type="compositionally biased region" description="Polar residues" evidence="1">
    <location>
        <begin position="33"/>
        <end position="42"/>
    </location>
</feature>
<evidence type="ECO:0000256" key="1">
    <source>
        <dbReference type="SAM" id="MobiDB-lite"/>
    </source>
</evidence>
<reference evidence="4" key="1">
    <citation type="submission" date="2016-11" db="UniProtKB">
        <authorList>
            <consortium name="WormBaseParasite"/>
        </authorList>
    </citation>
    <scope>IDENTIFICATION</scope>
</reference>
<organism evidence="3 4">
    <name type="scientific">Steinernema glaseri</name>
    <dbReference type="NCBI Taxonomy" id="37863"/>
    <lineage>
        <taxon>Eukaryota</taxon>
        <taxon>Metazoa</taxon>
        <taxon>Ecdysozoa</taxon>
        <taxon>Nematoda</taxon>
        <taxon>Chromadorea</taxon>
        <taxon>Rhabditida</taxon>
        <taxon>Tylenchina</taxon>
        <taxon>Panagrolaimomorpha</taxon>
        <taxon>Strongyloidoidea</taxon>
        <taxon>Steinernematidae</taxon>
        <taxon>Steinernema</taxon>
    </lineage>
</organism>
<accession>A0A1I8AX04</accession>
<evidence type="ECO:0000256" key="2">
    <source>
        <dbReference type="SAM" id="SignalP"/>
    </source>
</evidence>
<proteinExistence type="predicted"/>
<keyword evidence="3" id="KW-1185">Reference proteome</keyword>
<sequence length="202" mass="22113">MRSIPVLGALFLAAAVLAGPIDHRELLSSEYASGSDNISTKPTPAHKKTDGNKSTALDFLRLHDLADLMKKNLSEWIKAEVLQGSGPEVYKALHSVLRGDMNFTESETFQGYVAELESETFQGYVSELGTFLMKFAMQKPETKEFIRCAVEVYASFDGECSVSKIRAAQAKVERAALALSTEALEDLKIAIETADSDEVRTS</sequence>
<dbReference type="AlphaFoldDB" id="A0A1I8AX04"/>